<dbReference type="EMBL" id="MLQR01000016">
    <property type="protein sequence ID" value="OIJ14749.1"/>
    <property type="molecule type" value="Genomic_DNA"/>
</dbReference>
<dbReference type="OrthoDB" id="2876168at2"/>
<dbReference type="RefSeq" id="WP_071308916.1">
    <property type="nucleotide sequence ID" value="NZ_MLQR01000016.1"/>
</dbReference>
<name>A0A1S2LQF9_9BACI</name>
<sequence>MKKLKYTIFLFVIGLLIVAISVGSSFFSHTEPNEDQTEQQTAKTLLLPQLNEERADAATMVLVSAPPPQPADHINRWNPDLQQDSCLMCHALETTGAATLPEDHYYDNNRNNELYRTYCIQCHVTQEDDKPAFNRDN</sequence>
<organism evidence="1 2">
    <name type="scientific">Anaerobacillus alkalilacustris</name>
    <dbReference type="NCBI Taxonomy" id="393763"/>
    <lineage>
        <taxon>Bacteria</taxon>
        <taxon>Bacillati</taxon>
        <taxon>Bacillota</taxon>
        <taxon>Bacilli</taxon>
        <taxon>Bacillales</taxon>
        <taxon>Bacillaceae</taxon>
        <taxon>Anaerobacillus</taxon>
    </lineage>
</organism>
<evidence type="ECO:0000313" key="2">
    <source>
        <dbReference type="Proteomes" id="UP000179524"/>
    </source>
</evidence>
<dbReference type="GO" id="GO:0009061">
    <property type="term" value="P:anaerobic respiration"/>
    <property type="evidence" value="ECO:0007669"/>
    <property type="project" value="InterPro"/>
</dbReference>
<comment type="caution">
    <text evidence="1">The sequence shown here is derived from an EMBL/GenBank/DDBJ whole genome shotgun (WGS) entry which is preliminary data.</text>
</comment>
<dbReference type="InterPro" id="IPR005591">
    <property type="entry name" value="NapB"/>
</dbReference>
<dbReference type="SUPFAM" id="SSF48695">
    <property type="entry name" value="Multiheme cytochromes"/>
    <property type="match status" value="1"/>
</dbReference>
<dbReference type="Pfam" id="PF03892">
    <property type="entry name" value="NapB"/>
    <property type="match status" value="1"/>
</dbReference>
<reference evidence="1 2" key="1">
    <citation type="submission" date="2016-10" db="EMBL/GenBank/DDBJ databases">
        <title>Draft genome sequences of four alkaliphilic bacteria belonging to the Anaerobacillus genus.</title>
        <authorList>
            <person name="Bassil N.M."/>
            <person name="Lloyd J.R."/>
        </authorList>
    </citation>
    <scope>NUCLEOTIDE SEQUENCE [LARGE SCALE GENOMIC DNA]</scope>
    <source>
        <strain evidence="1 2">DSM 18345</strain>
    </source>
</reference>
<dbReference type="InterPro" id="IPR036280">
    <property type="entry name" value="Multihaem_cyt_sf"/>
</dbReference>
<keyword evidence="2" id="KW-1185">Reference proteome</keyword>
<accession>A0A1S2LQF9</accession>
<dbReference type="Proteomes" id="UP000179524">
    <property type="component" value="Unassembled WGS sequence"/>
</dbReference>
<protein>
    <submittedName>
        <fullName evidence="1">Uncharacterized protein</fullName>
    </submittedName>
</protein>
<proteinExistence type="predicted"/>
<dbReference type="AlphaFoldDB" id="A0A1S2LQF9"/>
<dbReference type="Gene3D" id="1.10.1130.10">
    <property type="entry name" value="Flavocytochrome C3, Chain A"/>
    <property type="match status" value="1"/>
</dbReference>
<evidence type="ECO:0000313" key="1">
    <source>
        <dbReference type="EMBL" id="OIJ14749.1"/>
    </source>
</evidence>
<gene>
    <name evidence="1" type="ORF">BKP37_07150</name>
</gene>